<dbReference type="Pfam" id="PF02348">
    <property type="entry name" value="CTP_transf_3"/>
    <property type="match status" value="1"/>
</dbReference>
<dbReference type="RefSeq" id="WP_238033283.1">
    <property type="nucleotide sequence ID" value="NZ_JAKNFS010000013.1"/>
</dbReference>
<proteinExistence type="predicted"/>
<dbReference type="Proteomes" id="UP001199915">
    <property type="component" value="Unassembled WGS sequence"/>
</dbReference>
<keyword evidence="2 4" id="KW-0548">Nucleotidyltransferase</keyword>
<dbReference type="InterPro" id="IPR004528">
    <property type="entry name" value="KdsB"/>
</dbReference>
<protein>
    <submittedName>
        <fullName evidence="4">3-deoxy-manno-octulosonate cytidylyltransferase</fullName>
    </submittedName>
</protein>
<dbReference type="AlphaFoldDB" id="A0AAE3F340"/>
<dbReference type="NCBIfam" id="NF003952">
    <property type="entry name" value="PRK05450.1-5"/>
    <property type="match status" value="1"/>
</dbReference>
<dbReference type="GO" id="GO:0008690">
    <property type="term" value="F:3-deoxy-manno-octulosonate cytidylyltransferase activity"/>
    <property type="evidence" value="ECO:0007669"/>
    <property type="project" value="InterPro"/>
</dbReference>
<comment type="caution">
    <text evidence="4">The sequence shown here is derived from an EMBL/GenBank/DDBJ whole genome shotgun (WGS) entry which is preliminary data.</text>
</comment>
<dbReference type="SUPFAM" id="SSF53448">
    <property type="entry name" value="Nucleotide-diphospho-sugar transferases"/>
    <property type="match status" value="1"/>
</dbReference>
<dbReference type="Gene3D" id="3.90.550.10">
    <property type="entry name" value="Spore Coat Polysaccharide Biosynthesis Protein SpsA, Chain A"/>
    <property type="match status" value="1"/>
</dbReference>
<dbReference type="PANTHER" id="PTHR42866:SF2">
    <property type="entry name" value="3-DEOXY-MANNO-OCTULOSONATE CYTIDYLYLTRANSFERASE, MITOCHONDRIAL"/>
    <property type="match status" value="1"/>
</dbReference>
<dbReference type="GO" id="GO:0005829">
    <property type="term" value="C:cytosol"/>
    <property type="evidence" value="ECO:0007669"/>
    <property type="project" value="TreeGrafter"/>
</dbReference>
<dbReference type="PANTHER" id="PTHR42866">
    <property type="entry name" value="3-DEOXY-MANNO-OCTULOSONATE CYTIDYLYLTRANSFERASE"/>
    <property type="match status" value="1"/>
</dbReference>
<evidence type="ECO:0000313" key="5">
    <source>
        <dbReference type="Proteomes" id="UP001199915"/>
    </source>
</evidence>
<dbReference type="CDD" id="cd02517">
    <property type="entry name" value="CMP-KDO-Synthetase"/>
    <property type="match status" value="1"/>
</dbReference>
<dbReference type="GO" id="GO:0009103">
    <property type="term" value="P:lipopolysaccharide biosynthetic process"/>
    <property type="evidence" value="ECO:0007669"/>
    <property type="project" value="UniProtKB-KW"/>
</dbReference>
<dbReference type="InterPro" id="IPR029044">
    <property type="entry name" value="Nucleotide-diphossugar_trans"/>
</dbReference>
<evidence type="ECO:0000256" key="1">
    <source>
        <dbReference type="ARBA" id="ARBA00022679"/>
    </source>
</evidence>
<dbReference type="InterPro" id="IPR003329">
    <property type="entry name" value="Cytidylyl_trans"/>
</dbReference>
<evidence type="ECO:0000256" key="3">
    <source>
        <dbReference type="ARBA" id="ARBA00022985"/>
    </source>
</evidence>
<reference evidence="4" key="1">
    <citation type="submission" date="2022-01" db="EMBL/GenBank/DDBJ databases">
        <title>Collection of gut derived symbiotic bacterial strains cultured from healthy donors.</title>
        <authorList>
            <person name="Lin H."/>
            <person name="Kohout C."/>
            <person name="Waligurski E."/>
            <person name="Pamer E.G."/>
        </authorList>
    </citation>
    <scope>NUCLEOTIDE SEQUENCE</scope>
    <source>
        <strain evidence="4">DFI.5.49</strain>
    </source>
</reference>
<sequence length="249" mass="28505">MKVIGVILARYASTRFPGKPLADICGRPMIWWVYNQSKDAEKVDELFVATDDKRIVDVCDIYNIPYIMTGEHSTAPERLQEVSDKISADFYVGINGDEPLIDPASIDASVPEEVPQDRPFGTNIITKMHEPSQVMDPSNIKMVFDDQMNALYMSRTPIPFPFDAIDFGYYKHVGVIGYNKMMLDFYRDSKPGTFERIEGIVTLRFLDYGKQLKLIEMDNLNILSVDTPKDLEEIKRIVKERGLEPHDKK</sequence>
<evidence type="ECO:0000313" key="4">
    <source>
        <dbReference type="EMBL" id="MCG4765908.1"/>
    </source>
</evidence>
<name>A0AAE3F340_9FIRM</name>
<gene>
    <name evidence="4" type="ORF">L0N21_10380</name>
</gene>
<evidence type="ECO:0000256" key="2">
    <source>
        <dbReference type="ARBA" id="ARBA00022695"/>
    </source>
</evidence>
<keyword evidence="1" id="KW-0808">Transferase</keyword>
<dbReference type="EMBL" id="JAKNFS010000013">
    <property type="protein sequence ID" value="MCG4765908.1"/>
    <property type="molecule type" value="Genomic_DNA"/>
</dbReference>
<accession>A0AAE3F340</accession>
<organism evidence="4 5">
    <name type="scientific">Fusicatenibacter saccharivorans</name>
    <dbReference type="NCBI Taxonomy" id="1150298"/>
    <lineage>
        <taxon>Bacteria</taxon>
        <taxon>Bacillati</taxon>
        <taxon>Bacillota</taxon>
        <taxon>Clostridia</taxon>
        <taxon>Lachnospirales</taxon>
        <taxon>Lachnospiraceae</taxon>
        <taxon>Fusicatenibacter</taxon>
    </lineage>
</organism>
<keyword evidence="3" id="KW-0448">Lipopolysaccharide biosynthesis</keyword>